<evidence type="ECO:0000259" key="2">
    <source>
        <dbReference type="PROSITE" id="PS50110"/>
    </source>
</evidence>
<dbReference type="InterPro" id="IPR011006">
    <property type="entry name" value="CheY-like_superfamily"/>
</dbReference>
<keyword evidence="4" id="KW-1185">Reference proteome</keyword>
<dbReference type="PANTHER" id="PTHR44520:SF2">
    <property type="entry name" value="RESPONSE REGULATOR RCP1"/>
    <property type="match status" value="1"/>
</dbReference>
<accession>A0ABW8YHK1</accession>
<sequence>MSNEVMNRQVNCIMLVDDNKVDNFFHERVIRKNHAAKHVVIKESAEEALAYIRQKDQNGEMHPDLIFLDINMPGMNGWEFLEEYTALDERLHCKMIVVMLTTSENPDDMEKAELLGALSAFKTKPLTGDMLEEVLEHFFDIH</sequence>
<feature type="domain" description="Response regulatory" evidence="2">
    <location>
        <begin position="12"/>
        <end position="139"/>
    </location>
</feature>
<dbReference type="InterPro" id="IPR052893">
    <property type="entry name" value="TCS_response_regulator"/>
</dbReference>
<comment type="caution">
    <text evidence="3">The sequence shown here is derived from an EMBL/GenBank/DDBJ whole genome shotgun (WGS) entry which is preliminary data.</text>
</comment>
<dbReference type="Pfam" id="PF00072">
    <property type="entry name" value="Response_reg"/>
    <property type="match status" value="1"/>
</dbReference>
<dbReference type="InterPro" id="IPR001789">
    <property type="entry name" value="Sig_transdc_resp-reg_receiver"/>
</dbReference>
<dbReference type="RefSeq" id="WP_408075652.1">
    <property type="nucleotide sequence ID" value="NZ_JBELQB010000012.1"/>
</dbReference>
<gene>
    <name evidence="3" type="ORF">ABS768_14455</name>
</gene>
<name>A0ABW8YHK1_9FLAO</name>
<reference evidence="3 4" key="1">
    <citation type="submission" date="2024-06" db="EMBL/GenBank/DDBJ databases">
        <authorList>
            <person name="Kaempfer P."/>
            <person name="Viver T."/>
        </authorList>
    </citation>
    <scope>NUCLEOTIDE SEQUENCE [LARGE SCALE GENOMIC DNA]</scope>
    <source>
        <strain evidence="3 4">ST-75</strain>
    </source>
</reference>
<feature type="modified residue" description="4-aspartylphosphate" evidence="1">
    <location>
        <position position="69"/>
    </location>
</feature>
<dbReference type="SMART" id="SM00448">
    <property type="entry name" value="REC"/>
    <property type="match status" value="1"/>
</dbReference>
<organism evidence="3 4">
    <name type="scientific">Flavobacterium rhizophilum</name>
    <dbReference type="NCBI Taxonomy" id="3163296"/>
    <lineage>
        <taxon>Bacteria</taxon>
        <taxon>Pseudomonadati</taxon>
        <taxon>Bacteroidota</taxon>
        <taxon>Flavobacteriia</taxon>
        <taxon>Flavobacteriales</taxon>
        <taxon>Flavobacteriaceae</taxon>
        <taxon>Flavobacterium</taxon>
    </lineage>
</organism>
<evidence type="ECO:0000313" key="4">
    <source>
        <dbReference type="Proteomes" id="UP001629059"/>
    </source>
</evidence>
<evidence type="ECO:0000313" key="3">
    <source>
        <dbReference type="EMBL" id="MFL9838710.1"/>
    </source>
</evidence>
<dbReference type="Gene3D" id="3.40.50.2300">
    <property type="match status" value="1"/>
</dbReference>
<dbReference type="PANTHER" id="PTHR44520">
    <property type="entry name" value="RESPONSE REGULATOR RCP1-RELATED"/>
    <property type="match status" value="1"/>
</dbReference>
<dbReference type="PROSITE" id="PS50110">
    <property type="entry name" value="RESPONSE_REGULATORY"/>
    <property type="match status" value="1"/>
</dbReference>
<evidence type="ECO:0000256" key="1">
    <source>
        <dbReference type="PROSITE-ProRule" id="PRU00169"/>
    </source>
</evidence>
<protein>
    <submittedName>
        <fullName evidence="3">Response regulator</fullName>
    </submittedName>
</protein>
<keyword evidence="1" id="KW-0597">Phosphoprotein</keyword>
<dbReference type="EMBL" id="JBELQB010000012">
    <property type="protein sequence ID" value="MFL9838710.1"/>
    <property type="molecule type" value="Genomic_DNA"/>
</dbReference>
<proteinExistence type="predicted"/>
<dbReference type="Proteomes" id="UP001629059">
    <property type="component" value="Unassembled WGS sequence"/>
</dbReference>
<dbReference type="SUPFAM" id="SSF52172">
    <property type="entry name" value="CheY-like"/>
    <property type="match status" value="1"/>
</dbReference>